<dbReference type="PANTHER" id="PTHR33360">
    <property type="entry name" value="TRANSPOSASE FOR INSERTION SEQUENCE ELEMENT IS200"/>
    <property type="match status" value="1"/>
</dbReference>
<comment type="caution">
    <text evidence="2">The sequence shown here is derived from an EMBL/GenBank/DDBJ whole genome shotgun (WGS) entry which is preliminary data.</text>
</comment>
<evidence type="ECO:0000313" key="2">
    <source>
        <dbReference type="EMBL" id="MFB9768648.1"/>
    </source>
</evidence>
<dbReference type="SUPFAM" id="SSF143422">
    <property type="entry name" value="Transposase IS200-like"/>
    <property type="match status" value="1"/>
</dbReference>
<dbReference type="Pfam" id="PF01797">
    <property type="entry name" value="Y1_Tnp"/>
    <property type="match status" value="1"/>
</dbReference>
<dbReference type="Proteomes" id="UP001589691">
    <property type="component" value="Unassembled WGS sequence"/>
</dbReference>
<dbReference type="PANTHER" id="PTHR33360:SF2">
    <property type="entry name" value="TRANSPOSASE FOR INSERTION SEQUENCE ELEMENT IS200"/>
    <property type="match status" value="1"/>
</dbReference>
<reference evidence="2 3" key="1">
    <citation type="submission" date="2024-09" db="EMBL/GenBank/DDBJ databases">
        <authorList>
            <person name="Sun Q."/>
            <person name="Mori K."/>
        </authorList>
    </citation>
    <scope>NUCLEOTIDE SEQUENCE [LARGE SCALE GENOMIC DNA]</scope>
    <source>
        <strain evidence="2 3">TBRC 4576</strain>
    </source>
</reference>
<evidence type="ECO:0000313" key="3">
    <source>
        <dbReference type="Proteomes" id="UP001589691"/>
    </source>
</evidence>
<gene>
    <name evidence="2" type="primary">tnpA</name>
    <name evidence="2" type="ORF">ACFFLI_02025</name>
</gene>
<name>A0ABV5WRR5_9LACO</name>
<dbReference type="RefSeq" id="WP_137642168.1">
    <property type="nucleotide sequence ID" value="NZ_BJEA01000005.1"/>
</dbReference>
<sequence length="148" mass="17260">MTNKINDAIYTKRYVYNLHFHLIWCTKYRNQTFVNEELSSEMKALLADIAQTNDITIEKMAVMPDHVHLLISFPPRKSAVDVIKALKGRSAFLFLKAHPEIRKDQYWGGHLWSPSYYIGSLGNMSKSVVEKYINDQKYNQKRGYPSND</sequence>
<dbReference type="EMBL" id="JBHLZY010000005">
    <property type="protein sequence ID" value="MFB9768648.1"/>
    <property type="molecule type" value="Genomic_DNA"/>
</dbReference>
<organism evidence="2 3">
    <name type="scientific">Lactiplantibacillus modestisalitolerans</name>
    <dbReference type="NCBI Taxonomy" id="1457219"/>
    <lineage>
        <taxon>Bacteria</taxon>
        <taxon>Bacillati</taxon>
        <taxon>Bacillota</taxon>
        <taxon>Bacilli</taxon>
        <taxon>Lactobacillales</taxon>
        <taxon>Lactobacillaceae</taxon>
        <taxon>Lactiplantibacillus</taxon>
    </lineage>
</organism>
<accession>A0ABV5WRR5</accession>
<dbReference type="Gene3D" id="3.30.70.1290">
    <property type="entry name" value="Transposase IS200-like"/>
    <property type="match status" value="1"/>
</dbReference>
<evidence type="ECO:0000259" key="1">
    <source>
        <dbReference type="SMART" id="SM01321"/>
    </source>
</evidence>
<dbReference type="NCBIfam" id="NF033573">
    <property type="entry name" value="transpos_IS200"/>
    <property type="match status" value="1"/>
</dbReference>
<dbReference type="InterPro" id="IPR002686">
    <property type="entry name" value="Transposase_17"/>
</dbReference>
<feature type="domain" description="Transposase IS200-like" evidence="1">
    <location>
        <begin position="15"/>
        <end position="136"/>
    </location>
</feature>
<protein>
    <submittedName>
        <fullName evidence="2">IS200/IS605 family transposase</fullName>
    </submittedName>
</protein>
<dbReference type="InterPro" id="IPR036515">
    <property type="entry name" value="Transposase_17_sf"/>
</dbReference>
<proteinExistence type="predicted"/>
<dbReference type="SMART" id="SM01321">
    <property type="entry name" value="Y1_Tnp"/>
    <property type="match status" value="1"/>
</dbReference>
<keyword evidence="3" id="KW-1185">Reference proteome</keyword>